<feature type="compositionally biased region" description="Basic and acidic residues" evidence="1">
    <location>
        <begin position="406"/>
        <end position="417"/>
    </location>
</feature>
<feature type="non-terminal residue" evidence="2">
    <location>
        <position position="597"/>
    </location>
</feature>
<feature type="compositionally biased region" description="Basic residues" evidence="1">
    <location>
        <begin position="119"/>
        <end position="131"/>
    </location>
</feature>
<feature type="compositionally biased region" description="Low complexity" evidence="1">
    <location>
        <begin position="69"/>
        <end position="80"/>
    </location>
</feature>
<feature type="compositionally biased region" description="Basic residues" evidence="1">
    <location>
        <begin position="575"/>
        <end position="588"/>
    </location>
</feature>
<dbReference type="GO" id="GO:0016787">
    <property type="term" value="F:hydrolase activity"/>
    <property type="evidence" value="ECO:0007669"/>
    <property type="project" value="UniProtKB-KW"/>
</dbReference>
<sequence>EHHRAGDRCLGPRGPRGRRGTGGQRSPARRGDGAGRGLPRAARRQGGRPGRGRPGRGDGGAVGHRRPRGPLGQLRRPALLDGHGVARERRADGARAGALHPHRDAAAVLRARVGGARGRAGRRPARGRGPRHGPPPPGVRAPLPAAPALGARGADHGREEPDGRGGVDPAVQRAHVGDRGGAARGARGARRRPLEARVPRPRGAPHDPGGRHGGAAARAAHARLHPQHAPARQGGGRPPAPLPDLAVVAQPRQRGLGRVRPGARPRRQGELRPAAALVRAQGAAARPGPPGRLRPHGRRGRGGRGRGLGRRPRARPRLVQRLLPRPGRHRPALLRRALDRRARAPGQARRRVLRVHGPERPPVRPAQLHLQAPRRPDARARARPRPARRAGPAPRGLRAAHAADAGGDRERVRRDARLPPPARGGRHPGEPPLAAGREHRGIHRHGLPPDRHEPVRGARAHRAPDGGRAQRGPHRRAVGRLAVRAARGRRRGHGQLQAVVELRPALHRDPGVRLRLRLRPAPRALGLRPVPRARGGLRPLLRRAAQRGRLQVARGARADRGARPGRPRVLDLGHRARPGPARRRRGRRGGGPGGEVL</sequence>
<feature type="compositionally biased region" description="Basic and acidic residues" evidence="1">
    <location>
        <begin position="556"/>
        <end position="574"/>
    </location>
</feature>
<feature type="compositionally biased region" description="Low complexity" evidence="1">
    <location>
        <begin position="389"/>
        <end position="405"/>
    </location>
</feature>
<feature type="compositionally biased region" description="Low complexity" evidence="1">
    <location>
        <begin position="272"/>
        <end position="286"/>
    </location>
</feature>
<proteinExistence type="predicted"/>
<accession>A0A6J4TQK0</accession>
<feature type="compositionally biased region" description="Basic and acidic residues" evidence="1">
    <location>
        <begin position="447"/>
        <end position="456"/>
    </location>
</feature>
<feature type="compositionally biased region" description="Basic and acidic residues" evidence="1">
    <location>
        <begin position="192"/>
        <end position="210"/>
    </location>
</feature>
<feature type="compositionally biased region" description="Basic and acidic residues" evidence="1">
    <location>
        <begin position="84"/>
        <end position="93"/>
    </location>
</feature>
<reference evidence="2" key="1">
    <citation type="submission" date="2020-02" db="EMBL/GenBank/DDBJ databases">
        <authorList>
            <person name="Meier V. D."/>
        </authorList>
    </citation>
    <scope>NUCLEOTIDE SEQUENCE</scope>
    <source>
        <strain evidence="2">AVDCRST_MAG13</strain>
    </source>
</reference>
<dbReference type="EMBL" id="CADCVO010000618">
    <property type="protein sequence ID" value="CAA9529513.1"/>
    <property type="molecule type" value="Genomic_DNA"/>
</dbReference>
<dbReference type="EC" id="3.4.24.-" evidence="2"/>
<gene>
    <name evidence="2" type="ORF">AVDCRST_MAG13-4037</name>
</gene>
<name>A0A6J4TQK0_9ACTN</name>
<feature type="compositionally biased region" description="Low complexity" evidence="1">
    <location>
        <begin position="140"/>
        <end position="152"/>
    </location>
</feature>
<organism evidence="2">
    <name type="scientific">uncultured Solirubrobacteraceae bacterium</name>
    <dbReference type="NCBI Taxonomy" id="1162706"/>
    <lineage>
        <taxon>Bacteria</taxon>
        <taxon>Bacillati</taxon>
        <taxon>Actinomycetota</taxon>
        <taxon>Thermoleophilia</taxon>
        <taxon>Solirubrobacterales</taxon>
        <taxon>Solirubrobacteraceae</taxon>
        <taxon>environmental samples</taxon>
    </lineage>
</organism>
<evidence type="ECO:0000256" key="1">
    <source>
        <dbReference type="SAM" id="MobiDB-lite"/>
    </source>
</evidence>
<feature type="non-terminal residue" evidence="2">
    <location>
        <position position="1"/>
    </location>
</feature>
<feature type="compositionally biased region" description="Basic residues" evidence="1">
    <location>
        <begin position="255"/>
        <end position="266"/>
    </location>
</feature>
<evidence type="ECO:0000313" key="2">
    <source>
        <dbReference type="EMBL" id="CAA9529513.1"/>
    </source>
</evidence>
<protein>
    <submittedName>
        <fullName evidence="2">Oligoendopeptidase F</fullName>
        <ecNumber evidence="2">3.4.24.-</ecNumber>
    </submittedName>
</protein>
<dbReference type="AlphaFoldDB" id="A0A6J4TQK0"/>
<feature type="region of interest" description="Disordered" evidence="1">
    <location>
        <begin position="1"/>
        <end position="475"/>
    </location>
</feature>
<feature type="compositionally biased region" description="Basic and acidic residues" evidence="1">
    <location>
        <begin position="153"/>
        <end position="165"/>
    </location>
</feature>
<feature type="compositionally biased region" description="Basic residues" evidence="1">
    <location>
        <begin position="41"/>
        <end position="54"/>
    </location>
</feature>
<keyword evidence="2" id="KW-0378">Hydrolase</keyword>
<feature type="region of interest" description="Disordered" evidence="1">
    <location>
        <begin position="546"/>
        <end position="597"/>
    </location>
</feature>
<feature type="compositionally biased region" description="Basic residues" evidence="1">
    <location>
        <begin position="293"/>
        <end position="318"/>
    </location>
</feature>